<name>L1MJU7_9CORY</name>
<keyword evidence="2" id="KW-1185">Reference proteome</keyword>
<dbReference type="STRING" id="1035195.HMPREF9997_00808"/>
<dbReference type="EMBL" id="AMEM01000013">
    <property type="protein sequence ID" value="EKX91206.1"/>
    <property type="molecule type" value="Genomic_DNA"/>
</dbReference>
<sequence length="77" mass="9098">MQTDAWIIEFSLGKREPLITMALHVRGDKEPKEVFTYLVHECGMQLLEWSTGEFLDLSKQSSFQGWQQWRERALPKD</sequence>
<organism evidence="1 2">
    <name type="scientific">Corynebacterium durum F0235</name>
    <dbReference type="NCBI Taxonomy" id="1035195"/>
    <lineage>
        <taxon>Bacteria</taxon>
        <taxon>Bacillati</taxon>
        <taxon>Actinomycetota</taxon>
        <taxon>Actinomycetes</taxon>
        <taxon>Mycobacteriales</taxon>
        <taxon>Corynebacteriaceae</taxon>
        <taxon>Corynebacterium</taxon>
    </lineage>
</organism>
<comment type="caution">
    <text evidence="1">The sequence shown here is derived from an EMBL/GenBank/DDBJ whole genome shotgun (WGS) entry which is preliminary data.</text>
</comment>
<reference evidence="1 2" key="1">
    <citation type="submission" date="2012-05" db="EMBL/GenBank/DDBJ databases">
        <authorList>
            <person name="Weinstock G."/>
            <person name="Sodergren E."/>
            <person name="Lobos E.A."/>
            <person name="Fulton L."/>
            <person name="Fulton R."/>
            <person name="Courtney L."/>
            <person name="Fronick C."/>
            <person name="O'Laughlin M."/>
            <person name="Godfrey J."/>
            <person name="Wilson R.M."/>
            <person name="Miner T."/>
            <person name="Farmer C."/>
            <person name="Delehaunty K."/>
            <person name="Cordes M."/>
            <person name="Minx P."/>
            <person name="Tomlinson C."/>
            <person name="Chen J."/>
            <person name="Wollam A."/>
            <person name="Pepin K.H."/>
            <person name="Bhonagiri V."/>
            <person name="Zhang X."/>
            <person name="Suruliraj S."/>
            <person name="Warren W."/>
            <person name="Mitreva M."/>
            <person name="Mardis E.R."/>
            <person name="Wilson R.K."/>
        </authorList>
    </citation>
    <scope>NUCLEOTIDE SEQUENCE [LARGE SCALE GENOMIC DNA]</scope>
    <source>
        <strain evidence="1 2">F0235</strain>
    </source>
</reference>
<protein>
    <submittedName>
        <fullName evidence="1">Uncharacterized protein</fullName>
    </submittedName>
</protein>
<dbReference type="Proteomes" id="UP000010445">
    <property type="component" value="Unassembled WGS sequence"/>
</dbReference>
<dbReference type="AlphaFoldDB" id="L1MJU7"/>
<evidence type="ECO:0000313" key="2">
    <source>
        <dbReference type="Proteomes" id="UP000010445"/>
    </source>
</evidence>
<accession>L1MJU7</accession>
<proteinExistence type="predicted"/>
<dbReference type="HOGENOM" id="CLU_2632118_0_0_11"/>
<evidence type="ECO:0000313" key="1">
    <source>
        <dbReference type="EMBL" id="EKX91206.1"/>
    </source>
</evidence>
<gene>
    <name evidence="1" type="ORF">HMPREF9997_00808</name>
</gene>